<dbReference type="PANTHER" id="PTHR44688:SF16">
    <property type="entry name" value="DNA-BINDING TRANSCRIPTIONAL ACTIVATOR DEVR_DOSR"/>
    <property type="match status" value="1"/>
</dbReference>
<dbReference type="Gene3D" id="1.10.10.10">
    <property type="entry name" value="Winged helix-like DNA-binding domain superfamily/Winged helix DNA-binding domain"/>
    <property type="match status" value="1"/>
</dbReference>
<reference evidence="6 7" key="1">
    <citation type="submission" date="2020-12" db="EMBL/GenBank/DDBJ databases">
        <title>Identification and biosynthesis of polyene macrolides produced by Streptomyces alfalfae Men-myco-93-63.</title>
        <authorList>
            <person name="Liu D."/>
            <person name="Li Y."/>
            <person name="Liu L."/>
            <person name="Han X."/>
            <person name="Shen F."/>
        </authorList>
    </citation>
    <scope>NUCLEOTIDE SEQUENCE [LARGE SCALE GENOMIC DNA]</scope>
    <source>
        <strain evidence="6 7">Men-myco-93-63</strain>
    </source>
</reference>
<evidence type="ECO:0000313" key="6">
    <source>
        <dbReference type="EMBL" id="QQC92666.1"/>
    </source>
</evidence>
<dbReference type="CDD" id="cd06170">
    <property type="entry name" value="LuxR_C_like"/>
    <property type="match status" value="1"/>
</dbReference>
<dbReference type="AlphaFoldDB" id="A0A7T4PLW3"/>
<protein>
    <submittedName>
        <fullName evidence="6">Helix-turn-helix transcriptional regulator</fullName>
    </submittedName>
</protein>
<evidence type="ECO:0000313" key="7">
    <source>
        <dbReference type="Proteomes" id="UP000596130"/>
    </source>
</evidence>
<dbReference type="EMBL" id="CP065959">
    <property type="protein sequence ID" value="QQC92666.1"/>
    <property type="molecule type" value="Genomic_DNA"/>
</dbReference>
<feature type="compositionally biased region" description="Polar residues" evidence="4">
    <location>
        <begin position="120"/>
        <end position="132"/>
    </location>
</feature>
<evidence type="ECO:0000256" key="1">
    <source>
        <dbReference type="ARBA" id="ARBA00023015"/>
    </source>
</evidence>
<dbReference type="Proteomes" id="UP000596130">
    <property type="component" value="Chromosome"/>
</dbReference>
<keyword evidence="3" id="KW-0804">Transcription</keyword>
<organism evidence="6 7">
    <name type="scientific">Streptomyces alfalfae</name>
    <dbReference type="NCBI Taxonomy" id="1642299"/>
    <lineage>
        <taxon>Bacteria</taxon>
        <taxon>Bacillati</taxon>
        <taxon>Actinomycetota</taxon>
        <taxon>Actinomycetes</taxon>
        <taxon>Kitasatosporales</taxon>
        <taxon>Streptomycetaceae</taxon>
        <taxon>Streptomyces</taxon>
    </lineage>
</organism>
<evidence type="ECO:0000259" key="5">
    <source>
        <dbReference type="PROSITE" id="PS50043"/>
    </source>
</evidence>
<feature type="domain" description="HTH luxR-type" evidence="5">
    <location>
        <begin position="54"/>
        <end position="119"/>
    </location>
</feature>
<dbReference type="Pfam" id="PF00196">
    <property type="entry name" value="GerE"/>
    <property type="match status" value="1"/>
</dbReference>
<feature type="compositionally biased region" description="Basic and acidic residues" evidence="4">
    <location>
        <begin position="133"/>
        <end position="142"/>
    </location>
</feature>
<dbReference type="GO" id="GO:0003677">
    <property type="term" value="F:DNA binding"/>
    <property type="evidence" value="ECO:0007669"/>
    <property type="project" value="UniProtKB-KW"/>
</dbReference>
<evidence type="ECO:0000256" key="4">
    <source>
        <dbReference type="SAM" id="MobiDB-lite"/>
    </source>
</evidence>
<dbReference type="GO" id="GO:0006355">
    <property type="term" value="P:regulation of DNA-templated transcription"/>
    <property type="evidence" value="ECO:0007669"/>
    <property type="project" value="InterPro"/>
</dbReference>
<keyword evidence="2" id="KW-0238">DNA-binding</keyword>
<sequence length="142" mass="15859">MPDEEEACHQEIMRTLRELLKSVDEVTRLLRTLVDGRGSNVEFSERSASHSARCDGGMESLTGRERDVFKLLLTGMSNRQMGRRLDMAERTVKNNLHSIYRKLGVSGRAEAISKHLGTCNRNGSQAATQLGRETSDARPESP</sequence>
<evidence type="ECO:0000256" key="3">
    <source>
        <dbReference type="ARBA" id="ARBA00023163"/>
    </source>
</evidence>
<dbReference type="InterPro" id="IPR016032">
    <property type="entry name" value="Sig_transdc_resp-reg_C-effctor"/>
</dbReference>
<dbReference type="PANTHER" id="PTHR44688">
    <property type="entry name" value="DNA-BINDING TRANSCRIPTIONAL ACTIVATOR DEVR_DOSR"/>
    <property type="match status" value="1"/>
</dbReference>
<dbReference type="PRINTS" id="PR00038">
    <property type="entry name" value="HTHLUXR"/>
</dbReference>
<dbReference type="SMART" id="SM00421">
    <property type="entry name" value="HTH_LUXR"/>
    <property type="match status" value="1"/>
</dbReference>
<evidence type="ECO:0000256" key="2">
    <source>
        <dbReference type="ARBA" id="ARBA00023125"/>
    </source>
</evidence>
<dbReference type="InterPro" id="IPR036388">
    <property type="entry name" value="WH-like_DNA-bd_sf"/>
</dbReference>
<feature type="region of interest" description="Disordered" evidence="4">
    <location>
        <begin position="120"/>
        <end position="142"/>
    </location>
</feature>
<gene>
    <name evidence="6" type="ORF">I8755_33045</name>
</gene>
<accession>A0A7T4PLW3</accession>
<proteinExistence type="predicted"/>
<dbReference type="SUPFAM" id="SSF46894">
    <property type="entry name" value="C-terminal effector domain of the bipartite response regulators"/>
    <property type="match status" value="1"/>
</dbReference>
<keyword evidence="1" id="KW-0805">Transcription regulation</keyword>
<dbReference type="InterPro" id="IPR000792">
    <property type="entry name" value="Tscrpt_reg_LuxR_C"/>
</dbReference>
<name>A0A7T4PLW3_9ACTN</name>
<dbReference type="RefSeq" id="WP_198504334.1">
    <property type="nucleotide sequence ID" value="NZ_CP065959.1"/>
</dbReference>
<dbReference type="PROSITE" id="PS50043">
    <property type="entry name" value="HTH_LUXR_2"/>
    <property type="match status" value="1"/>
</dbReference>